<dbReference type="OrthoDB" id="5213630at2759"/>
<name>A0A9P9FJD6_9HYPO</name>
<evidence type="ECO:0000256" key="1">
    <source>
        <dbReference type="SAM" id="Coils"/>
    </source>
</evidence>
<reference evidence="2" key="1">
    <citation type="journal article" date="2021" name="Nat. Commun.">
        <title>Genetic determinants of endophytism in the Arabidopsis root mycobiome.</title>
        <authorList>
            <person name="Mesny F."/>
            <person name="Miyauchi S."/>
            <person name="Thiergart T."/>
            <person name="Pickel B."/>
            <person name="Atanasova L."/>
            <person name="Karlsson M."/>
            <person name="Huettel B."/>
            <person name="Barry K.W."/>
            <person name="Haridas S."/>
            <person name="Chen C."/>
            <person name="Bauer D."/>
            <person name="Andreopoulos W."/>
            <person name="Pangilinan J."/>
            <person name="LaButti K."/>
            <person name="Riley R."/>
            <person name="Lipzen A."/>
            <person name="Clum A."/>
            <person name="Drula E."/>
            <person name="Henrissat B."/>
            <person name="Kohler A."/>
            <person name="Grigoriev I.V."/>
            <person name="Martin F.M."/>
            <person name="Hacquard S."/>
        </authorList>
    </citation>
    <scope>NUCLEOTIDE SEQUENCE</scope>
    <source>
        <strain evidence="2">MPI-CAGE-AT-0021</strain>
    </source>
</reference>
<evidence type="ECO:0000313" key="3">
    <source>
        <dbReference type="Proteomes" id="UP000717696"/>
    </source>
</evidence>
<evidence type="ECO:0000313" key="2">
    <source>
        <dbReference type="EMBL" id="KAH7162942.1"/>
    </source>
</evidence>
<dbReference type="AlphaFoldDB" id="A0A9P9FJD6"/>
<comment type="caution">
    <text evidence="2">The sequence shown here is derived from an EMBL/GenBank/DDBJ whole genome shotgun (WGS) entry which is preliminary data.</text>
</comment>
<keyword evidence="1" id="KW-0175">Coiled coil</keyword>
<feature type="coiled-coil region" evidence="1">
    <location>
        <begin position="41"/>
        <end position="89"/>
    </location>
</feature>
<dbReference type="Proteomes" id="UP000717696">
    <property type="component" value="Unassembled WGS sequence"/>
</dbReference>
<accession>A0A9P9FJD6</accession>
<keyword evidence="3" id="KW-1185">Reference proteome</keyword>
<sequence length="361" mass="41055">MTAGGGNSGFIGVLGAGFSQVTNCLSTLAKPVDDPGMSKKLTQLQKQLEDFSVEKHQLLALHKALERELEETNERLERALQERDTQRRFADGGPLATSNKVSDGLIRSQWKQLDFNIRNLAYHLAADKPKSFIGHPLTSRLHQLSRSWPDLIRDDNYRHLLMMGYLWHVVMDQVFQLRRATRDHAIAFQLKSAQTKMLAKVRDTQMPSAPSLQRIARWCSQGAALSEELWGDNHRRVIDITKTETGRLRPFWLAQNGSSDRSEVKTWDQMKCIIEGATELGRLFMGSKALFEPRWGNHLPNITNQRRYDPVSMEATAWDRPVCGKTFVIFYTSPILYKIGNADGRNYDKEVVLVKASVVCD</sequence>
<proteinExistence type="predicted"/>
<protein>
    <submittedName>
        <fullName evidence="2">Uncharacterized protein</fullName>
    </submittedName>
</protein>
<gene>
    <name evidence="2" type="ORF">B0J13DRAFT_669580</name>
</gene>
<dbReference type="EMBL" id="JAGMUU010000001">
    <property type="protein sequence ID" value="KAH7162942.1"/>
    <property type="molecule type" value="Genomic_DNA"/>
</dbReference>
<organism evidence="2 3">
    <name type="scientific">Dactylonectria estremocensis</name>
    <dbReference type="NCBI Taxonomy" id="1079267"/>
    <lineage>
        <taxon>Eukaryota</taxon>
        <taxon>Fungi</taxon>
        <taxon>Dikarya</taxon>
        <taxon>Ascomycota</taxon>
        <taxon>Pezizomycotina</taxon>
        <taxon>Sordariomycetes</taxon>
        <taxon>Hypocreomycetidae</taxon>
        <taxon>Hypocreales</taxon>
        <taxon>Nectriaceae</taxon>
        <taxon>Dactylonectria</taxon>
    </lineage>
</organism>